<comment type="caution">
    <text evidence="1">The sequence shown here is derived from an EMBL/GenBank/DDBJ whole genome shotgun (WGS) entry which is preliminary data.</text>
</comment>
<reference evidence="2" key="1">
    <citation type="submission" date="2016-05" db="EMBL/GenBank/DDBJ databases">
        <title>Draft genome of Corynebacterium afermentans subsp. afermentans LCDC 88199T.</title>
        <authorList>
            <person name="Bernier A.-M."/>
            <person name="Bernard K."/>
        </authorList>
    </citation>
    <scope>NUCLEOTIDE SEQUENCE [LARGE SCALE GENOMIC DNA]</scope>
    <source>
        <strain evidence="2">NML130454</strain>
    </source>
</reference>
<dbReference type="STRING" id="1795832.A7Q00_05070"/>
<dbReference type="EMBL" id="LXSQ01000013">
    <property type="protein sequence ID" value="OAM43540.1"/>
    <property type="molecule type" value="Genomic_DNA"/>
</dbReference>
<keyword evidence="2" id="KW-1185">Reference proteome</keyword>
<organism evidence="1 2">
    <name type="scientific">Eikenella halliae</name>
    <dbReference type="NCBI Taxonomy" id="1795832"/>
    <lineage>
        <taxon>Bacteria</taxon>
        <taxon>Pseudomonadati</taxon>
        <taxon>Pseudomonadota</taxon>
        <taxon>Betaproteobacteria</taxon>
        <taxon>Neisseriales</taxon>
        <taxon>Neisseriaceae</taxon>
        <taxon>Eikenella</taxon>
    </lineage>
</organism>
<dbReference type="RefSeq" id="WP_064089532.1">
    <property type="nucleotide sequence ID" value="NZ_LXSQ01000013.1"/>
</dbReference>
<protein>
    <submittedName>
        <fullName evidence="1">Uncharacterized protein</fullName>
    </submittedName>
</protein>
<dbReference type="AlphaFoldDB" id="A0A1B6VZM1"/>
<name>A0A1B6VZM1_9NEIS</name>
<dbReference type="Proteomes" id="UP000077726">
    <property type="component" value="Unassembled WGS sequence"/>
</dbReference>
<evidence type="ECO:0000313" key="2">
    <source>
        <dbReference type="Proteomes" id="UP000077726"/>
    </source>
</evidence>
<gene>
    <name evidence="1" type="ORF">A7Q00_05070</name>
</gene>
<evidence type="ECO:0000313" key="1">
    <source>
        <dbReference type="EMBL" id="OAM43540.1"/>
    </source>
</evidence>
<proteinExistence type="predicted"/>
<sequence length="68" mass="8095">MNTIKPTGRDDTIKMIKEACKKNRRMMEDKEYCKKIEAELHYTVDSPAVQKLREELKALKQTQGRRLR</sequence>
<accession>A0A1B6VZM1</accession>